<organism evidence="1 2">
    <name type="scientific">Hydrogenoanaerobacterium saccharovorans</name>
    <dbReference type="NCBI Taxonomy" id="474960"/>
    <lineage>
        <taxon>Bacteria</taxon>
        <taxon>Bacillati</taxon>
        <taxon>Bacillota</taxon>
        <taxon>Clostridia</taxon>
        <taxon>Eubacteriales</taxon>
        <taxon>Oscillospiraceae</taxon>
        <taxon>Hydrogenoanaerobacterium</taxon>
    </lineage>
</organism>
<accession>A0ABS2GKS0</accession>
<evidence type="ECO:0000313" key="2">
    <source>
        <dbReference type="Proteomes" id="UP000724149"/>
    </source>
</evidence>
<name>A0ABS2GKS0_9FIRM</name>
<dbReference type="Proteomes" id="UP000724149">
    <property type="component" value="Unassembled WGS sequence"/>
</dbReference>
<dbReference type="Pfam" id="PF02620">
    <property type="entry name" value="YceD"/>
    <property type="match status" value="1"/>
</dbReference>
<dbReference type="PANTHER" id="PTHR34374">
    <property type="entry name" value="LARGE RIBOSOMAL RNA SUBUNIT ACCUMULATION PROTEIN YCED HOMOLOG 1, CHLOROPLASTIC"/>
    <property type="match status" value="1"/>
</dbReference>
<gene>
    <name evidence="1" type="ORF">H9X81_02695</name>
</gene>
<sequence>MVLQLKDLFDRAGEKQSFEYDLDLSHLRHGAGHPLVKPVHIIGTVENRTGIVTLGYLATFTLNTLCDRCLTPVERDLSMNFEHILVHELAGEDEEEFIVCGDYTLDLDELVAMDILLELPTRILCREDCKGLCPKCGTNLNESTCNCSQEKEVDSRLSVLLTLLDENED</sequence>
<comment type="caution">
    <text evidence="1">The sequence shown here is derived from an EMBL/GenBank/DDBJ whole genome shotgun (WGS) entry which is preliminary data.</text>
</comment>
<dbReference type="EMBL" id="JACSNR010000002">
    <property type="protein sequence ID" value="MBM6922606.1"/>
    <property type="molecule type" value="Genomic_DNA"/>
</dbReference>
<keyword evidence="2" id="KW-1185">Reference proteome</keyword>
<protein>
    <submittedName>
        <fullName evidence="1">DUF177 domain-containing protein</fullName>
    </submittedName>
</protein>
<evidence type="ECO:0000313" key="1">
    <source>
        <dbReference type="EMBL" id="MBM6922606.1"/>
    </source>
</evidence>
<proteinExistence type="predicted"/>
<reference evidence="1 2" key="1">
    <citation type="journal article" date="2021" name="Sci. Rep.">
        <title>The distribution of antibiotic resistance genes in chicken gut microbiota commensals.</title>
        <authorList>
            <person name="Juricova H."/>
            <person name="Matiasovicova J."/>
            <person name="Kubasova T."/>
            <person name="Cejkova D."/>
            <person name="Rychlik I."/>
        </authorList>
    </citation>
    <scope>NUCLEOTIDE SEQUENCE [LARGE SCALE GENOMIC DNA]</scope>
    <source>
        <strain evidence="1 2">An564</strain>
    </source>
</reference>
<dbReference type="PANTHER" id="PTHR34374:SF1">
    <property type="entry name" value="LARGE RIBOSOMAL RNA SUBUNIT ACCUMULATION PROTEIN YCED HOMOLOG 1, CHLOROPLASTIC"/>
    <property type="match status" value="1"/>
</dbReference>
<dbReference type="InterPro" id="IPR003772">
    <property type="entry name" value="YceD"/>
</dbReference>
<dbReference type="RefSeq" id="WP_177502818.1">
    <property type="nucleotide sequence ID" value="NZ_JACSNR010000002.1"/>
</dbReference>